<accession>A0A1M7BLV7</accession>
<sequence>MHFKTIADYYSHIYERFELLEGNGAINLSTIGILRTREVGFVNLRDDVVLSNEQFSVLYPQVLRYIDDNLIGKHNRISVDWLSVNFHDDVVNECVGIGVMRFQQNWKLFILSLLSANRAAEGGGTSLVLFDTYFDWAVHFELSQHYETITAEVYQRDYSTTAPL</sequence>
<evidence type="ECO:0000313" key="2">
    <source>
        <dbReference type="Proteomes" id="UP000183947"/>
    </source>
</evidence>
<dbReference type="EMBL" id="FRAS01000016">
    <property type="protein sequence ID" value="SHL56025.1"/>
    <property type="molecule type" value="Genomic_DNA"/>
</dbReference>
<keyword evidence="2" id="KW-1185">Reference proteome</keyword>
<dbReference type="Proteomes" id="UP000183947">
    <property type="component" value="Unassembled WGS sequence"/>
</dbReference>
<protein>
    <submittedName>
        <fullName evidence="1">Uncharacterized protein</fullName>
    </submittedName>
</protein>
<dbReference type="STRING" id="1121959.SAMN02746009_02966"/>
<name>A0A1M7BLV7_9BACT</name>
<dbReference type="RefSeq" id="WP_073286636.1">
    <property type="nucleotide sequence ID" value="NZ_FRAS01000016.1"/>
</dbReference>
<dbReference type="OrthoDB" id="982322at2"/>
<evidence type="ECO:0000313" key="1">
    <source>
        <dbReference type="EMBL" id="SHL56025.1"/>
    </source>
</evidence>
<organism evidence="1 2">
    <name type="scientific">Hymenobacter psychrotolerans DSM 18569</name>
    <dbReference type="NCBI Taxonomy" id="1121959"/>
    <lineage>
        <taxon>Bacteria</taxon>
        <taxon>Pseudomonadati</taxon>
        <taxon>Bacteroidota</taxon>
        <taxon>Cytophagia</taxon>
        <taxon>Cytophagales</taxon>
        <taxon>Hymenobacteraceae</taxon>
        <taxon>Hymenobacter</taxon>
    </lineage>
</organism>
<gene>
    <name evidence="1" type="ORF">SAMN02746009_02966</name>
</gene>
<dbReference type="AlphaFoldDB" id="A0A1M7BLV7"/>
<reference evidence="2" key="1">
    <citation type="submission" date="2016-11" db="EMBL/GenBank/DDBJ databases">
        <authorList>
            <person name="Varghese N."/>
            <person name="Submissions S."/>
        </authorList>
    </citation>
    <scope>NUCLEOTIDE SEQUENCE [LARGE SCALE GENOMIC DNA]</scope>
    <source>
        <strain evidence="2">DSM 18569</strain>
    </source>
</reference>
<proteinExistence type="predicted"/>